<feature type="compositionally biased region" description="Acidic residues" evidence="4">
    <location>
        <begin position="538"/>
        <end position="560"/>
    </location>
</feature>
<dbReference type="AlphaFoldDB" id="A0A8W8MKQ2"/>
<protein>
    <recommendedName>
        <fullName evidence="7">Heat shock 70 kDa protein 12B</fullName>
    </recommendedName>
</protein>
<evidence type="ECO:0000256" key="4">
    <source>
        <dbReference type="SAM" id="MobiDB-lite"/>
    </source>
</evidence>
<proteinExistence type="inferred from homology"/>
<feature type="region of interest" description="Disordered" evidence="4">
    <location>
        <begin position="501"/>
        <end position="522"/>
    </location>
</feature>
<keyword evidence="6" id="KW-1185">Reference proteome</keyword>
<evidence type="ECO:0000256" key="2">
    <source>
        <dbReference type="ARBA" id="ARBA00022741"/>
    </source>
</evidence>
<dbReference type="GO" id="GO:0140662">
    <property type="term" value="F:ATP-dependent protein folding chaperone"/>
    <property type="evidence" value="ECO:0007669"/>
    <property type="project" value="InterPro"/>
</dbReference>
<evidence type="ECO:0008006" key="7">
    <source>
        <dbReference type="Google" id="ProtNLM"/>
    </source>
</evidence>
<sequence>MAQKNLKDIKSKSTRAAVAAIDFGTTYSGFAFSWKFDWSKVQVIENCSGNFLSMKVPTSLLLNPDKTFAAFGIMADIYYTEMAEKNDSDSDSDSDSENNGEKRTNEDYRNYYYFHRFKMLLHENKKLHRNLMIKDVTGKEMKAMDVFSICIKYLKNAMLSEMNLQLAEGQIIENDIDFVLTVPAIWGDEAKLFMREAAIKAGIKTNQLTLALEPEAASIYCQHMYLVDKKDESSNEDDTFKRSVEKGQKYMVVDLGGGTADITVHKRTADGTLEELYPATGGPLGGTSVDSEFEKIFEEIAGKDILKSFAKESMEDYLAMLRDFEAKKRDSSDGIIKCVADVLANKDFDDVTNIIMVGGFSECKFVQAALREKFKTRDFIIPADAGLAILKGAVYFGHLPNAISRRAARYTYGIQICRKFKPGEDPEHKKITVGGMERCKDVLHPLVKRGERIEPGCEYPVVCRSLKPSQGKIECGIYVSKEELDNLFREHFELDTNTCSRLSQSNKSTDTSSSDNDGKDEIDINQVVNQRVSQLLENDQDAIPDEENTGDENPDSEEDSNSFKCNCSNNCFENFNATKIRDHIHRLREMAKDEKEMFIIGSVKQIGSKKITSKRKERTRLRSDYSFKGQNICKQAFLIINDCTEKVLKNINRHLNNIGAVLREHRNTGKKPHHALKYKDIHNAITFIVNYAAEVGMPQPEAQRGSYGIPPIFLPSSDTKKGQDGTLTNGPNAVISMLDHALTENGFGEKMFSAG</sequence>
<dbReference type="PANTHER" id="PTHR14187">
    <property type="entry name" value="ALPHA KINASE/ELONGATION FACTOR 2 KINASE"/>
    <property type="match status" value="1"/>
</dbReference>
<keyword evidence="3" id="KW-0067">ATP-binding</keyword>
<dbReference type="EnsemblMetazoa" id="G33715.1">
    <property type="protein sequence ID" value="G33715.1:cds"/>
    <property type="gene ID" value="G33715"/>
</dbReference>
<evidence type="ECO:0000256" key="3">
    <source>
        <dbReference type="ARBA" id="ARBA00022840"/>
    </source>
</evidence>
<organism evidence="5 6">
    <name type="scientific">Magallana gigas</name>
    <name type="common">Pacific oyster</name>
    <name type="synonym">Crassostrea gigas</name>
    <dbReference type="NCBI Taxonomy" id="29159"/>
    <lineage>
        <taxon>Eukaryota</taxon>
        <taxon>Metazoa</taxon>
        <taxon>Spiralia</taxon>
        <taxon>Lophotrochozoa</taxon>
        <taxon>Mollusca</taxon>
        <taxon>Bivalvia</taxon>
        <taxon>Autobranchia</taxon>
        <taxon>Pteriomorphia</taxon>
        <taxon>Ostreida</taxon>
        <taxon>Ostreoidea</taxon>
        <taxon>Ostreidae</taxon>
        <taxon>Magallana</taxon>
    </lineage>
</organism>
<evidence type="ECO:0000256" key="1">
    <source>
        <dbReference type="ARBA" id="ARBA00007381"/>
    </source>
</evidence>
<dbReference type="CDD" id="cd10229">
    <property type="entry name" value="ASKHA_NBD_HSP70_HSPA12"/>
    <property type="match status" value="1"/>
</dbReference>
<dbReference type="InterPro" id="IPR043129">
    <property type="entry name" value="ATPase_NBD"/>
</dbReference>
<reference evidence="5" key="1">
    <citation type="submission" date="2022-08" db="UniProtKB">
        <authorList>
            <consortium name="EnsemblMetazoa"/>
        </authorList>
    </citation>
    <scope>IDENTIFICATION</scope>
    <source>
        <strain evidence="5">05x7-T-G4-1.051#20</strain>
    </source>
</reference>
<dbReference type="Proteomes" id="UP000005408">
    <property type="component" value="Unassembled WGS sequence"/>
</dbReference>
<dbReference type="Gene3D" id="3.30.420.40">
    <property type="match status" value="2"/>
</dbReference>
<dbReference type="GO" id="GO:0005524">
    <property type="term" value="F:ATP binding"/>
    <property type="evidence" value="ECO:0007669"/>
    <property type="project" value="UniProtKB-KW"/>
</dbReference>
<feature type="region of interest" description="Disordered" evidence="4">
    <location>
        <begin position="537"/>
        <end position="561"/>
    </location>
</feature>
<dbReference type="PANTHER" id="PTHR14187:SF5">
    <property type="entry name" value="HEAT SHOCK 70 KDA PROTEIN 12A"/>
    <property type="match status" value="1"/>
</dbReference>
<accession>A0A8W8MKQ2</accession>
<feature type="compositionally biased region" description="Low complexity" evidence="4">
    <location>
        <begin position="503"/>
        <end position="515"/>
    </location>
</feature>
<dbReference type="PRINTS" id="PR00301">
    <property type="entry name" value="HEATSHOCK70"/>
</dbReference>
<evidence type="ECO:0000313" key="5">
    <source>
        <dbReference type="EnsemblMetazoa" id="G33715.1:cds"/>
    </source>
</evidence>
<dbReference type="InterPro" id="IPR013126">
    <property type="entry name" value="Hsp_70_fam"/>
</dbReference>
<comment type="similarity">
    <text evidence="1">Belongs to the heat shock protein 70 family.</text>
</comment>
<dbReference type="SUPFAM" id="SSF53067">
    <property type="entry name" value="Actin-like ATPase domain"/>
    <property type="match status" value="2"/>
</dbReference>
<name>A0A8W8MKQ2_MAGGI</name>
<keyword evidence="2" id="KW-0547">Nucleotide-binding</keyword>
<dbReference type="Pfam" id="PF00012">
    <property type="entry name" value="HSP70"/>
    <property type="match status" value="1"/>
</dbReference>
<evidence type="ECO:0000313" key="6">
    <source>
        <dbReference type="Proteomes" id="UP000005408"/>
    </source>
</evidence>